<dbReference type="InterPro" id="IPR036680">
    <property type="entry name" value="SPOR-like_sf"/>
</dbReference>
<name>A0A323UGD3_RHOPL</name>
<keyword evidence="2" id="KW-0812">Transmembrane</keyword>
<feature type="compositionally biased region" description="Low complexity" evidence="1">
    <location>
        <begin position="439"/>
        <end position="453"/>
    </location>
</feature>
<feature type="region of interest" description="Disordered" evidence="1">
    <location>
        <begin position="197"/>
        <end position="253"/>
    </location>
</feature>
<feature type="compositionally biased region" description="Pro residues" evidence="1">
    <location>
        <begin position="102"/>
        <end position="117"/>
    </location>
</feature>
<comment type="caution">
    <text evidence="4">The sequence shown here is derived from an EMBL/GenBank/DDBJ whole genome shotgun (WGS) entry which is preliminary data.</text>
</comment>
<protein>
    <submittedName>
        <fullName evidence="4">SPOR domain-containing protein</fullName>
    </submittedName>
</protein>
<accession>A0A323UGD3</accession>
<feature type="region of interest" description="Disordered" evidence="1">
    <location>
        <begin position="1"/>
        <end position="176"/>
    </location>
</feature>
<feature type="domain" description="SPOR" evidence="3">
    <location>
        <begin position="471"/>
        <end position="556"/>
    </location>
</feature>
<dbReference type="EMBL" id="QKQS01000013">
    <property type="protein sequence ID" value="PZA12022.1"/>
    <property type="molecule type" value="Genomic_DNA"/>
</dbReference>
<organism evidence="4 5">
    <name type="scientific">Rhodopseudomonas palustris</name>
    <dbReference type="NCBI Taxonomy" id="1076"/>
    <lineage>
        <taxon>Bacteria</taxon>
        <taxon>Pseudomonadati</taxon>
        <taxon>Pseudomonadota</taxon>
        <taxon>Alphaproteobacteria</taxon>
        <taxon>Hyphomicrobiales</taxon>
        <taxon>Nitrobacteraceae</taxon>
        <taxon>Rhodopseudomonas</taxon>
    </lineage>
</organism>
<reference evidence="4 5" key="1">
    <citation type="submission" date="2018-06" db="EMBL/GenBank/DDBJ databases">
        <title>Draft Whole-Genome Sequence of the purple photosynthetic bacterium Rhodospeudomonas palustris XCP.</title>
        <authorList>
            <person name="Rayyan A."/>
            <person name="Meyer T.E."/>
            <person name="Kyndt J.A."/>
        </authorList>
    </citation>
    <scope>NUCLEOTIDE SEQUENCE [LARGE SCALE GENOMIC DNA]</scope>
    <source>
        <strain evidence="4 5">XCP</strain>
    </source>
</reference>
<evidence type="ECO:0000313" key="4">
    <source>
        <dbReference type="EMBL" id="PZA12022.1"/>
    </source>
</evidence>
<dbReference type="Gene3D" id="3.30.70.1070">
    <property type="entry name" value="Sporulation related repeat"/>
    <property type="match status" value="1"/>
</dbReference>
<dbReference type="Pfam" id="PF05036">
    <property type="entry name" value="SPOR"/>
    <property type="match status" value="1"/>
</dbReference>
<evidence type="ECO:0000259" key="3">
    <source>
        <dbReference type="PROSITE" id="PS51724"/>
    </source>
</evidence>
<feature type="region of interest" description="Disordered" evidence="1">
    <location>
        <begin position="285"/>
        <end position="471"/>
    </location>
</feature>
<dbReference type="GO" id="GO:0042834">
    <property type="term" value="F:peptidoglycan binding"/>
    <property type="evidence" value="ECO:0007669"/>
    <property type="project" value="InterPro"/>
</dbReference>
<feature type="transmembrane region" description="Helical" evidence="2">
    <location>
        <begin position="261"/>
        <end position="281"/>
    </location>
</feature>
<evidence type="ECO:0000256" key="1">
    <source>
        <dbReference type="SAM" id="MobiDB-lite"/>
    </source>
</evidence>
<dbReference type="RefSeq" id="WP_110785544.1">
    <property type="nucleotide sequence ID" value="NZ_QKQS01000013.1"/>
</dbReference>
<gene>
    <name evidence="4" type="ORF">DNX69_08320</name>
</gene>
<evidence type="ECO:0000313" key="5">
    <source>
        <dbReference type="Proteomes" id="UP000248134"/>
    </source>
</evidence>
<keyword evidence="2" id="KW-1133">Transmembrane helix</keyword>
<dbReference type="Proteomes" id="UP000248134">
    <property type="component" value="Unassembled WGS sequence"/>
</dbReference>
<feature type="compositionally biased region" description="Basic and acidic residues" evidence="1">
    <location>
        <begin position="65"/>
        <end position="74"/>
    </location>
</feature>
<dbReference type="SUPFAM" id="SSF110997">
    <property type="entry name" value="Sporulation related repeat"/>
    <property type="match status" value="1"/>
</dbReference>
<proteinExistence type="predicted"/>
<keyword evidence="2" id="KW-0472">Membrane</keyword>
<feature type="compositionally biased region" description="Low complexity" evidence="1">
    <location>
        <begin position="403"/>
        <end position="422"/>
    </location>
</feature>
<sequence length="556" mass="59013">MTDRYQSRPFPTEDDDSLPTSRYPQKPENDPLAELARLIGQTDPFGQSAARTESAPPIAPQTRATDFRGGDFRASRAVPPADDELSAPPMPSWMQHRQPSRAPEPPRAPEPVLPPEPDFSRPPSFISAATPPRRADLTSYERAPAMQSPVEPRSLDMRSFDPEPIAPRAPEPRFDPIPVEQQRQLDLVQPDRVAYEPQYDPLPATSGQTSLEPGRYDETLYGELPADPAPIGGYQDPGYGYGDGYDEMADSQPLKPRRHTMTTVAAILALAVVGTGGALAYRTFAGATRSGEPPVIKADTTPTKIPGPSSDNAGKPIQDRLASGNGVEALVSREEQPAADPSRMPGSGPRVVLPQLNQNPNPPTVASVAPGTKPNLTPPPNNGTLAGDEPRRIKTFSIRPDQADQSAQTAGGTAAARQASRTAPPPARTPARNVEDANASAGAAPLSLSPGAGESPAPRAQRVASLPAAEPVTSGGYVVQVSSQRSEADAKSSYRMLQGKFSSVLGSQPHMIKKVDLGSKGVYYRAMVGPFASAEQAQQVCGNLKSAGGQCFVQRN</sequence>
<dbReference type="AlphaFoldDB" id="A0A323UGD3"/>
<dbReference type="PROSITE" id="PS51724">
    <property type="entry name" value="SPOR"/>
    <property type="match status" value="1"/>
</dbReference>
<dbReference type="InterPro" id="IPR007730">
    <property type="entry name" value="SPOR-like_dom"/>
</dbReference>
<evidence type="ECO:0000256" key="2">
    <source>
        <dbReference type="SAM" id="Phobius"/>
    </source>
</evidence>
<dbReference type="OrthoDB" id="7338235at2"/>